<dbReference type="AlphaFoldDB" id="E8TC95"/>
<evidence type="ECO:0000313" key="1">
    <source>
        <dbReference type="EMBL" id="ADV14403.1"/>
    </source>
</evidence>
<dbReference type="PATRIC" id="fig|765698.3.peg.5839"/>
<reference evidence="2" key="1">
    <citation type="submission" date="2011-01" db="EMBL/GenBank/DDBJ databases">
        <title>Complete sequence of chromosome of Mesorhizobium ciceri bv. biserrulae WSM1271.</title>
        <authorList>
            <person name="Lucas S."/>
            <person name="Copeland A."/>
            <person name="Lapidus A."/>
            <person name="Cheng J.-F."/>
            <person name="Goodwin L."/>
            <person name="Pitluck S."/>
            <person name="Teshima H."/>
            <person name="Detter J.C."/>
            <person name="Han C."/>
            <person name="Tapia R."/>
            <person name="Land M."/>
            <person name="Hauser L."/>
            <person name="Kyrpides N."/>
            <person name="Ivanova N."/>
            <person name="Nandasena K."/>
            <person name="Reeve W.G."/>
            <person name="Howieson J.G."/>
            <person name="O'Hara G."/>
            <person name="Tiwari R.P."/>
            <person name="Woyke T."/>
        </authorList>
    </citation>
    <scope>NUCLEOTIDE SEQUENCE [LARGE SCALE GENOMIC DNA]</scope>
    <source>
        <strain evidence="2">HAMBI 2942 / LMG 23838 / WSM1271</strain>
    </source>
</reference>
<sequence length="49" mass="5147">MVLVLELARAAADDAAKDMTRVLIVIIGLPKSGSVIIPVDQLTTGDTVR</sequence>
<proteinExistence type="predicted"/>
<dbReference type="EMBL" id="CP002447">
    <property type="protein sequence ID" value="ADV14403.1"/>
    <property type="molecule type" value="Genomic_DNA"/>
</dbReference>
<evidence type="ECO:0000313" key="2">
    <source>
        <dbReference type="Proteomes" id="UP000007471"/>
    </source>
</evidence>
<protein>
    <submittedName>
        <fullName evidence="1">Uncharacterized protein</fullName>
    </submittedName>
</protein>
<organism evidence="1 2">
    <name type="scientific">Mesorhizobium ciceri biovar biserrulae (strain HAMBI 2942 / LMG 23838 / WSM1271)</name>
    <dbReference type="NCBI Taxonomy" id="765698"/>
    <lineage>
        <taxon>Bacteria</taxon>
        <taxon>Pseudomonadati</taxon>
        <taxon>Pseudomonadota</taxon>
        <taxon>Alphaproteobacteria</taxon>
        <taxon>Hyphomicrobiales</taxon>
        <taxon>Phyllobacteriaceae</taxon>
        <taxon>Mesorhizobium</taxon>
    </lineage>
</organism>
<dbReference type="KEGG" id="mci:Mesci_5305"/>
<name>E8TC95_MESCW</name>
<dbReference type="OrthoDB" id="9919928at2"/>
<accession>E8TC95</accession>
<dbReference type="HOGENOM" id="CLU_3137527_0_0_5"/>
<dbReference type="STRING" id="765698.Mesci_5305"/>
<gene>
    <name evidence="1" type="ordered locus">Mesci_5305</name>
</gene>
<dbReference type="Proteomes" id="UP000007471">
    <property type="component" value="Chromosome"/>
</dbReference>